<feature type="non-terminal residue" evidence="2">
    <location>
        <position position="59"/>
    </location>
</feature>
<evidence type="ECO:0000313" key="2">
    <source>
        <dbReference type="EMBL" id="KIJ25564.1"/>
    </source>
</evidence>
<dbReference type="SUPFAM" id="SSF53720">
    <property type="entry name" value="ALDH-like"/>
    <property type="match status" value="1"/>
</dbReference>
<dbReference type="Proteomes" id="UP000054279">
    <property type="component" value="Unassembled WGS sequence"/>
</dbReference>
<accession>A0A0C9TUP9</accession>
<dbReference type="OrthoDB" id="3020142at2759"/>
<reference evidence="2 3" key="1">
    <citation type="submission" date="2014-06" db="EMBL/GenBank/DDBJ databases">
        <title>Evolutionary Origins and Diversification of the Mycorrhizal Mutualists.</title>
        <authorList>
            <consortium name="DOE Joint Genome Institute"/>
            <consortium name="Mycorrhizal Genomics Consortium"/>
            <person name="Kohler A."/>
            <person name="Kuo A."/>
            <person name="Nagy L.G."/>
            <person name="Floudas D."/>
            <person name="Copeland A."/>
            <person name="Barry K.W."/>
            <person name="Cichocki N."/>
            <person name="Veneault-Fourrey C."/>
            <person name="LaButti K."/>
            <person name="Lindquist E.A."/>
            <person name="Lipzen A."/>
            <person name="Lundell T."/>
            <person name="Morin E."/>
            <person name="Murat C."/>
            <person name="Riley R."/>
            <person name="Ohm R."/>
            <person name="Sun H."/>
            <person name="Tunlid A."/>
            <person name="Henrissat B."/>
            <person name="Grigoriev I.V."/>
            <person name="Hibbett D.S."/>
            <person name="Martin F."/>
        </authorList>
    </citation>
    <scope>NUCLEOTIDE SEQUENCE [LARGE SCALE GENOMIC DNA]</scope>
    <source>
        <strain evidence="2 3">SS14</strain>
    </source>
</reference>
<dbReference type="InterPro" id="IPR016161">
    <property type="entry name" value="Ald_DH/histidinol_DH"/>
</dbReference>
<keyword evidence="3" id="KW-1185">Reference proteome</keyword>
<name>A0A0C9TUP9_SPHS4</name>
<gene>
    <name evidence="2" type="ORF">M422DRAFT_193341</name>
</gene>
<dbReference type="HOGENOM" id="CLU_2967542_0_0_1"/>
<dbReference type="Pfam" id="PF00171">
    <property type="entry name" value="Aldedh"/>
    <property type="match status" value="1"/>
</dbReference>
<feature type="domain" description="Aldehyde dehydrogenase" evidence="1">
    <location>
        <begin position="1"/>
        <end position="56"/>
    </location>
</feature>
<evidence type="ECO:0000259" key="1">
    <source>
        <dbReference type="Pfam" id="PF00171"/>
    </source>
</evidence>
<dbReference type="AlphaFoldDB" id="A0A0C9TUP9"/>
<proteinExistence type="predicted"/>
<sequence>RIYVHESKYDEFVMKYAEETKAYKLGDPINPETTLGPVVSLASAARERIRKQVADAGIL</sequence>
<evidence type="ECO:0000313" key="3">
    <source>
        <dbReference type="Proteomes" id="UP000054279"/>
    </source>
</evidence>
<organism evidence="2 3">
    <name type="scientific">Sphaerobolus stellatus (strain SS14)</name>
    <dbReference type="NCBI Taxonomy" id="990650"/>
    <lineage>
        <taxon>Eukaryota</taxon>
        <taxon>Fungi</taxon>
        <taxon>Dikarya</taxon>
        <taxon>Basidiomycota</taxon>
        <taxon>Agaricomycotina</taxon>
        <taxon>Agaricomycetes</taxon>
        <taxon>Phallomycetidae</taxon>
        <taxon>Geastrales</taxon>
        <taxon>Sphaerobolaceae</taxon>
        <taxon>Sphaerobolus</taxon>
    </lineage>
</organism>
<dbReference type="InterPro" id="IPR015590">
    <property type="entry name" value="Aldehyde_DH_dom"/>
</dbReference>
<dbReference type="GO" id="GO:0016620">
    <property type="term" value="F:oxidoreductase activity, acting on the aldehyde or oxo group of donors, NAD or NADP as acceptor"/>
    <property type="evidence" value="ECO:0007669"/>
    <property type="project" value="InterPro"/>
</dbReference>
<dbReference type="EMBL" id="KN837408">
    <property type="protein sequence ID" value="KIJ25564.1"/>
    <property type="molecule type" value="Genomic_DNA"/>
</dbReference>
<dbReference type="Gene3D" id="3.40.309.10">
    <property type="entry name" value="Aldehyde Dehydrogenase, Chain A, domain 2"/>
    <property type="match status" value="1"/>
</dbReference>
<protein>
    <recommendedName>
        <fullName evidence="1">Aldehyde dehydrogenase domain-containing protein</fullName>
    </recommendedName>
</protein>
<dbReference type="InterPro" id="IPR016163">
    <property type="entry name" value="Ald_DH_C"/>
</dbReference>